<evidence type="ECO:0000313" key="2">
    <source>
        <dbReference type="Proteomes" id="UP001175353"/>
    </source>
</evidence>
<proteinExistence type="predicted"/>
<reference evidence="1" key="1">
    <citation type="submission" date="2023-06" db="EMBL/GenBank/DDBJ databases">
        <title>Black Yeasts Isolated from many extreme environments.</title>
        <authorList>
            <person name="Coleine C."/>
            <person name="Stajich J.E."/>
            <person name="Selbmann L."/>
        </authorList>
    </citation>
    <scope>NUCLEOTIDE SEQUENCE</scope>
    <source>
        <strain evidence="1">CCFEE 5200</strain>
    </source>
</reference>
<sequence length="185" mass="20517">MDKAQNTSIRQQCKVINSPWTAPLQTPAHACPTYTVVALGVIQEILYGVESAVSSLANWMRTADLAARVKSIKVTQGVIPESVEAIEILHYIPLHLDEGWRGMHVLFVVYLLRAGVRKLQDYLASATRPAAILLLLQRLNDADVIRRHGDRMRHLISAAQPGNESRLGQMTPLGMLQEMTAGLMR</sequence>
<gene>
    <name evidence="1" type="ORF">LTR91_023651</name>
</gene>
<dbReference type="AlphaFoldDB" id="A0AAN6H1W6"/>
<evidence type="ECO:0000313" key="1">
    <source>
        <dbReference type="EMBL" id="KAK0953807.1"/>
    </source>
</evidence>
<organism evidence="1 2">
    <name type="scientific">Friedmanniomyces endolithicus</name>
    <dbReference type="NCBI Taxonomy" id="329885"/>
    <lineage>
        <taxon>Eukaryota</taxon>
        <taxon>Fungi</taxon>
        <taxon>Dikarya</taxon>
        <taxon>Ascomycota</taxon>
        <taxon>Pezizomycotina</taxon>
        <taxon>Dothideomycetes</taxon>
        <taxon>Dothideomycetidae</taxon>
        <taxon>Mycosphaerellales</taxon>
        <taxon>Teratosphaeriaceae</taxon>
        <taxon>Friedmanniomyces</taxon>
    </lineage>
</organism>
<protein>
    <submittedName>
        <fullName evidence="1">Uncharacterized protein</fullName>
    </submittedName>
</protein>
<dbReference type="EMBL" id="JAUJLE010000533">
    <property type="protein sequence ID" value="KAK0953807.1"/>
    <property type="molecule type" value="Genomic_DNA"/>
</dbReference>
<name>A0AAN6H1W6_9PEZI</name>
<dbReference type="Proteomes" id="UP001175353">
    <property type="component" value="Unassembled WGS sequence"/>
</dbReference>
<comment type="caution">
    <text evidence="1">The sequence shown here is derived from an EMBL/GenBank/DDBJ whole genome shotgun (WGS) entry which is preliminary data.</text>
</comment>
<keyword evidence="2" id="KW-1185">Reference proteome</keyword>
<accession>A0AAN6H1W6</accession>